<dbReference type="Gene3D" id="3.40.50.12780">
    <property type="entry name" value="N-terminal domain of ligase-like"/>
    <property type="match status" value="1"/>
</dbReference>
<dbReference type="InterPro" id="IPR025110">
    <property type="entry name" value="AMP-bd_C"/>
</dbReference>
<dbReference type="InterPro" id="IPR042099">
    <property type="entry name" value="ANL_N_sf"/>
</dbReference>
<dbReference type="GO" id="GO:0016878">
    <property type="term" value="F:acid-thiol ligase activity"/>
    <property type="evidence" value="ECO:0007669"/>
    <property type="project" value="UniProtKB-ARBA"/>
</dbReference>
<sequence>MTLNIADLYEAVTDAIPDRVPVVCGDERRSYAELDRRANQLAHHLESVGVRPGQHVAIHMRNRMEYVEALLACLKIRAVPINVNFRYTDAELVYLYTNSDSVALIVENEYLEPAGAALPHAPGMGHVLVVGEHEGLPDGYGGVTVADYEDALAAQPDTRGFGPRSADDHFVIYTGGTTGMPKGVVWRHEDFYYAALSGGNIGGAPRHSVEEVVAGAVANTEPQVYLLIPPLMHGAAIYSLLTAFFMGAPRVLTRTFDPVEVLRLIEAEKITGITVVGDAIARPIAEAIREHGDRYDLSSLKLMGSGGALFSPKLKDELREMVPGLVIKDAFGASETGNDGIVEFGDDGTKRIRSNPNMILVDEQFRPILPGSDEVGFLARKGHVPVAYYNDAAKTAATFPVIDGVRTAVLGDMGRMEADGTILLLGRGSTCINSGGEKVYPEEVEQALKTHPAVLDALVAGAPDIRFGEKVAAVVQLRPGFDDADTAEIAEHCRTQVAGYKIPRSVVVAPAIRRSPSGKADYRWAKEVVAAV</sequence>
<organism evidence="3 4">
    <name type="scientific">Prescottella agglutinans</name>
    <dbReference type="NCBI Taxonomy" id="1644129"/>
    <lineage>
        <taxon>Bacteria</taxon>
        <taxon>Bacillati</taxon>
        <taxon>Actinomycetota</taxon>
        <taxon>Actinomycetes</taxon>
        <taxon>Mycobacteriales</taxon>
        <taxon>Nocardiaceae</taxon>
        <taxon>Prescottella</taxon>
    </lineage>
</organism>
<feature type="domain" description="AMP-dependent synthetase/ligase" evidence="1">
    <location>
        <begin position="16"/>
        <end position="342"/>
    </location>
</feature>
<accession>A0A438B9X6</accession>
<dbReference type="OrthoDB" id="3443462at2"/>
<dbReference type="Pfam" id="PF13193">
    <property type="entry name" value="AMP-binding_C"/>
    <property type="match status" value="1"/>
</dbReference>
<dbReference type="InterPro" id="IPR045851">
    <property type="entry name" value="AMP-bd_C_sf"/>
</dbReference>
<dbReference type="EMBL" id="RKLP01000011">
    <property type="protein sequence ID" value="RVW07796.1"/>
    <property type="molecule type" value="Genomic_DNA"/>
</dbReference>
<comment type="caution">
    <text evidence="3">The sequence shown here is derived from an EMBL/GenBank/DDBJ whole genome shotgun (WGS) entry which is preliminary data.</text>
</comment>
<dbReference type="PANTHER" id="PTHR43767">
    <property type="entry name" value="LONG-CHAIN-FATTY-ACID--COA LIGASE"/>
    <property type="match status" value="1"/>
</dbReference>
<reference evidence="3 4" key="1">
    <citation type="submission" date="2018-11" db="EMBL/GenBank/DDBJ databases">
        <title>Rhodococcus spongicola sp. nov. and Rhodococcus xishaensis sp. nov. from marine sponges.</title>
        <authorList>
            <person name="Li L."/>
            <person name="Lin H.W."/>
        </authorList>
    </citation>
    <scope>NUCLEOTIDE SEQUENCE [LARGE SCALE GENOMIC DNA]</scope>
    <source>
        <strain evidence="3 4">CCTCC AB2014297</strain>
    </source>
</reference>
<dbReference type="PANTHER" id="PTHR43767:SF1">
    <property type="entry name" value="NONRIBOSOMAL PEPTIDE SYNTHASE PES1 (EUROFUNG)-RELATED"/>
    <property type="match status" value="1"/>
</dbReference>
<dbReference type="Gene3D" id="3.30.300.30">
    <property type="match status" value="1"/>
</dbReference>
<evidence type="ECO:0000259" key="1">
    <source>
        <dbReference type="Pfam" id="PF00501"/>
    </source>
</evidence>
<dbReference type="NCBIfam" id="NF005863">
    <property type="entry name" value="PRK07798.1"/>
    <property type="match status" value="1"/>
</dbReference>
<proteinExistence type="predicted"/>
<name>A0A438B9X6_9NOCA</name>
<gene>
    <name evidence="3" type="ORF">EGT67_20420</name>
</gene>
<protein>
    <submittedName>
        <fullName evidence="3">Acyl-CoA synthetase</fullName>
    </submittedName>
</protein>
<evidence type="ECO:0000313" key="3">
    <source>
        <dbReference type="EMBL" id="RVW07796.1"/>
    </source>
</evidence>
<evidence type="ECO:0000313" key="4">
    <source>
        <dbReference type="Proteomes" id="UP000286208"/>
    </source>
</evidence>
<dbReference type="PROSITE" id="PS00455">
    <property type="entry name" value="AMP_BINDING"/>
    <property type="match status" value="1"/>
</dbReference>
<dbReference type="SUPFAM" id="SSF56801">
    <property type="entry name" value="Acetyl-CoA synthetase-like"/>
    <property type="match status" value="1"/>
</dbReference>
<dbReference type="InterPro" id="IPR050237">
    <property type="entry name" value="ATP-dep_AMP-bd_enzyme"/>
</dbReference>
<feature type="domain" description="AMP-binding enzyme C-terminal" evidence="2">
    <location>
        <begin position="443"/>
        <end position="519"/>
    </location>
</feature>
<keyword evidence="4" id="KW-1185">Reference proteome</keyword>
<dbReference type="RefSeq" id="WP_127917918.1">
    <property type="nucleotide sequence ID" value="NZ_RKLP01000011.1"/>
</dbReference>
<dbReference type="AlphaFoldDB" id="A0A438B9X6"/>
<dbReference type="InterPro" id="IPR020845">
    <property type="entry name" value="AMP-binding_CS"/>
</dbReference>
<dbReference type="Pfam" id="PF00501">
    <property type="entry name" value="AMP-binding"/>
    <property type="match status" value="1"/>
</dbReference>
<evidence type="ECO:0000259" key="2">
    <source>
        <dbReference type="Pfam" id="PF13193"/>
    </source>
</evidence>
<dbReference type="InterPro" id="IPR000873">
    <property type="entry name" value="AMP-dep_synth/lig_dom"/>
</dbReference>
<dbReference type="Proteomes" id="UP000286208">
    <property type="component" value="Unassembled WGS sequence"/>
</dbReference>